<accession>A0A840CCC0</accession>
<evidence type="ECO:0000256" key="1">
    <source>
        <dbReference type="SAM" id="Phobius"/>
    </source>
</evidence>
<dbReference type="AlphaFoldDB" id="A0A840CCC0"/>
<protein>
    <submittedName>
        <fullName evidence="2">Uncharacterized protein</fullName>
    </submittedName>
</protein>
<proteinExistence type="predicted"/>
<evidence type="ECO:0000313" key="3">
    <source>
        <dbReference type="Proteomes" id="UP000585681"/>
    </source>
</evidence>
<organism evidence="2 3">
    <name type="scientific">Actibacterium naphthalenivorans</name>
    <dbReference type="NCBI Taxonomy" id="1614693"/>
    <lineage>
        <taxon>Bacteria</taxon>
        <taxon>Pseudomonadati</taxon>
        <taxon>Pseudomonadota</taxon>
        <taxon>Alphaproteobacteria</taxon>
        <taxon>Rhodobacterales</taxon>
        <taxon>Roseobacteraceae</taxon>
        <taxon>Actibacterium</taxon>
    </lineage>
</organism>
<evidence type="ECO:0000313" key="2">
    <source>
        <dbReference type="EMBL" id="MBB4021198.1"/>
    </source>
</evidence>
<keyword evidence="1" id="KW-0812">Transmembrane</keyword>
<dbReference type="EMBL" id="JACIEQ010000001">
    <property type="protein sequence ID" value="MBB4021198.1"/>
    <property type="molecule type" value="Genomic_DNA"/>
</dbReference>
<keyword evidence="3" id="KW-1185">Reference proteome</keyword>
<dbReference type="Proteomes" id="UP000585681">
    <property type="component" value="Unassembled WGS sequence"/>
</dbReference>
<feature type="transmembrane region" description="Helical" evidence="1">
    <location>
        <begin position="52"/>
        <end position="71"/>
    </location>
</feature>
<sequence>MDVVACLLPEAAGTPPTKAQVEQAARCETARASAAEHKQEPAGVSSTSGKSFAVLAVLLRVLSLIGLGVALS</sequence>
<keyword evidence="1" id="KW-1133">Transmembrane helix</keyword>
<dbReference type="RefSeq" id="WP_054537852.1">
    <property type="nucleotide sequence ID" value="NZ_JACIEQ010000001.1"/>
</dbReference>
<reference evidence="2" key="1">
    <citation type="submission" date="2020-08" db="EMBL/GenBank/DDBJ databases">
        <title>Genomic Encyclopedia of Type Strains, Phase IV (KMG-IV): sequencing the most valuable type-strain genomes for metagenomic binning, comparative biology and taxonomic classification.</title>
        <authorList>
            <person name="Goeker M."/>
        </authorList>
    </citation>
    <scope>NUCLEOTIDE SEQUENCE [LARGE SCALE GENOMIC DNA]</scope>
    <source>
        <strain evidence="2">DSM 105040</strain>
    </source>
</reference>
<keyword evidence="1" id="KW-0472">Membrane</keyword>
<name>A0A840CCC0_9RHOB</name>
<gene>
    <name evidence="2" type="ORF">GGR17_000989</name>
</gene>
<comment type="caution">
    <text evidence="2">The sequence shown here is derived from an EMBL/GenBank/DDBJ whole genome shotgun (WGS) entry which is preliminary data.</text>
</comment>